<gene>
    <name evidence="1" type="ORF">RNAN_2008</name>
</gene>
<keyword evidence="2" id="KW-1185">Reference proteome</keyword>
<organism evidence="1 2">
    <name type="scientific">Rheinheimera nanhaiensis E407-8</name>
    <dbReference type="NCBI Taxonomy" id="562729"/>
    <lineage>
        <taxon>Bacteria</taxon>
        <taxon>Pseudomonadati</taxon>
        <taxon>Pseudomonadota</taxon>
        <taxon>Gammaproteobacteria</taxon>
        <taxon>Chromatiales</taxon>
        <taxon>Chromatiaceae</taxon>
        <taxon>Rheinheimera</taxon>
    </lineage>
</organism>
<dbReference type="EMBL" id="BAFK01000010">
    <property type="protein sequence ID" value="GAB59018.1"/>
    <property type="molecule type" value="Genomic_DNA"/>
</dbReference>
<reference evidence="1 2" key="1">
    <citation type="journal article" date="2012" name="J. Bacteriol.">
        <title>Genome Sequence of the Protease-Producing Bacterium Rheinheimera nanhaiensis E407-8T, Isolated from Deep-Sea Sediment of the South China Sea.</title>
        <authorList>
            <person name="Zhang X.-Y."/>
            <person name="Zhang Y.-J."/>
            <person name="Qin Q.-L."/>
            <person name="Xie B.-B."/>
            <person name="Chen X.-L."/>
            <person name="Zhou B.-C."/>
            <person name="Zhang Y.-Z."/>
        </authorList>
    </citation>
    <scope>NUCLEOTIDE SEQUENCE [LARGE SCALE GENOMIC DNA]</scope>
    <source>
        <strain evidence="1 2">E407-8</strain>
    </source>
</reference>
<comment type="caution">
    <text evidence="1">The sequence shown here is derived from an EMBL/GenBank/DDBJ whole genome shotgun (WGS) entry which is preliminary data.</text>
</comment>
<sequence>MAALNVKQTSNNTENKNNFICLPNQEEQRQFTNRLLQTHKLAN</sequence>
<proteinExistence type="predicted"/>
<evidence type="ECO:0000313" key="2">
    <source>
        <dbReference type="Proteomes" id="UP000004374"/>
    </source>
</evidence>
<accession>I1DY90</accession>
<dbReference type="AlphaFoldDB" id="I1DY90"/>
<evidence type="ECO:0000313" key="1">
    <source>
        <dbReference type="EMBL" id="GAB59018.1"/>
    </source>
</evidence>
<protein>
    <submittedName>
        <fullName evidence="1">Uncharacterized protein</fullName>
    </submittedName>
</protein>
<name>I1DY90_9GAMM</name>
<dbReference type="Proteomes" id="UP000004374">
    <property type="component" value="Unassembled WGS sequence"/>
</dbReference>